<evidence type="ECO:0000313" key="2">
    <source>
        <dbReference type="Proteomes" id="UP001148662"/>
    </source>
</evidence>
<dbReference type="EMBL" id="JANHOG010000314">
    <property type="protein sequence ID" value="KAJ3555619.1"/>
    <property type="molecule type" value="Genomic_DNA"/>
</dbReference>
<comment type="caution">
    <text evidence="1">The sequence shown here is derived from an EMBL/GenBank/DDBJ whole genome shotgun (WGS) entry which is preliminary data.</text>
</comment>
<evidence type="ECO:0000313" key="1">
    <source>
        <dbReference type="EMBL" id="KAJ3555619.1"/>
    </source>
</evidence>
<gene>
    <name evidence="1" type="ORF">NM688_g2475</name>
</gene>
<dbReference type="Proteomes" id="UP001148662">
    <property type="component" value="Unassembled WGS sequence"/>
</dbReference>
<proteinExistence type="predicted"/>
<organism evidence="1 2">
    <name type="scientific">Phlebia brevispora</name>
    <dbReference type="NCBI Taxonomy" id="194682"/>
    <lineage>
        <taxon>Eukaryota</taxon>
        <taxon>Fungi</taxon>
        <taxon>Dikarya</taxon>
        <taxon>Basidiomycota</taxon>
        <taxon>Agaricomycotina</taxon>
        <taxon>Agaricomycetes</taxon>
        <taxon>Polyporales</taxon>
        <taxon>Meruliaceae</taxon>
        <taxon>Phlebia</taxon>
    </lineage>
</organism>
<reference evidence="1" key="1">
    <citation type="submission" date="2022-07" db="EMBL/GenBank/DDBJ databases">
        <title>Genome Sequence of Phlebia brevispora.</title>
        <authorList>
            <person name="Buettner E."/>
        </authorList>
    </citation>
    <scope>NUCLEOTIDE SEQUENCE</scope>
    <source>
        <strain evidence="1">MPL23</strain>
    </source>
</reference>
<protein>
    <submittedName>
        <fullName evidence="1">Uncharacterized protein</fullName>
    </submittedName>
</protein>
<keyword evidence="2" id="KW-1185">Reference proteome</keyword>
<name>A0ACC1T8E3_9APHY</name>
<sequence length="552" mass="60732">MFRTADPESIKDHTLYIDAISGRKRSFVEFRERIYDAATALSAPPSQGGLGIDGANGEIVGIYSHNCLDYIVLVHALLVITTPISLLSAYATPFELAHAMRTSKVTRLFVQASHYSKALKAAEEVGLPVDRIYVLEGHHDSKKNVQDLIDDVQRSGAPRVAVKPATRDTLAYLVFSSGTSGLPKAVMISHGNIWTTLTASAVTKQTEDKFMNAVPPPSPPIWLLFLPFYHTYGVHMACFRNFISASTYVVVPKWDIELVLRSIQRFAVQVLPLIPSAMHQLVNHELTTKTDLSSIVHVHSGAAYLPPVLAKKMKSFVHNTPLVFEGYGMSEQTLSAARIPIPGMFGTETKVGSVGVLIPGMEARILRPDGSDADVDEPGELWVKGGNVALGYFGNEKATKETFIDGWLRTGDTFKADKDGWLYLKLDSFVDRAKDTLKVSGAQVSPTEIEDCIRAHPDKLVVDVCVAGVSGGRTSDEKNPRAWIVLSDSGRQLGLEKTIGILDQWTRQNLSSYKWLRGGYELVDQIPKSPTGKVLRRVLQDKYEQTATRAKL</sequence>
<accession>A0ACC1T8E3</accession>